<dbReference type="Pfam" id="PF05635">
    <property type="entry name" value="23S_rRNA_IVP"/>
    <property type="match status" value="1"/>
</dbReference>
<dbReference type="PANTHER" id="PTHR38471:SF2">
    <property type="entry name" value="FOUR HELIX BUNDLE PROTEIN"/>
    <property type="match status" value="1"/>
</dbReference>
<dbReference type="CDD" id="cd16377">
    <property type="entry name" value="23S_rRNA_IVP_like"/>
    <property type="match status" value="1"/>
</dbReference>
<gene>
    <name evidence="1" type="ORF">A2438_01620</name>
</gene>
<dbReference type="Gene3D" id="1.20.1440.60">
    <property type="entry name" value="23S rRNA-intervening sequence"/>
    <property type="match status" value="1"/>
</dbReference>
<evidence type="ECO:0000313" key="2">
    <source>
        <dbReference type="Proteomes" id="UP000179242"/>
    </source>
</evidence>
<dbReference type="EMBL" id="MEUJ01000002">
    <property type="protein sequence ID" value="OGC40967.1"/>
    <property type="molecule type" value="Genomic_DNA"/>
</dbReference>
<sequence>MSISKDQVISRQDPRESECQVKAGFETLWVWQKAYKLMLEVHKICKTLPGEERFKRRDQLERSSSSVVDNIAEGHTSYYYQEKIKGFNVARKETGETQNHIRSLEGKRYLDKEKANDLIARYEEVLRGINGYVRWVREKRISGNRDTSR</sequence>
<comment type="caution">
    <text evidence="1">The sequence shown here is derived from an EMBL/GenBank/DDBJ whole genome shotgun (WGS) entry which is preliminary data.</text>
</comment>
<dbReference type="AlphaFoldDB" id="A0A1F4U7U9"/>
<organism evidence="1 2">
    <name type="scientific">candidate division WOR-1 bacterium RIFOXYC2_FULL_46_14</name>
    <dbReference type="NCBI Taxonomy" id="1802587"/>
    <lineage>
        <taxon>Bacteria</taxon>
        <taxon>Bacillati</taxon>
        <taxon>Saganbacteria</taxon>
    </lineage>
</organism>
<protein>
    <recommendedName>
        <fullName evidence="3">Four helix bundle protein</fullName>
    </recommendedName>
</protein>
<accession>A0A1F4U7U9</accession>
<dbReference type="Proteomes" id="UP000179242">
    <property type="component" value="Unassembled WGS sequence"/>
</dbReference>
<evidence type="ECO:0000313" key="1">
    <source>
        <dbReference type="EMBL" id="OGC40967.1"/>
    </source>
</evidence>
<dbReference type="SUPFAM" id="SSF158446">
    <property type="entry name" value="IVS-encoded protein-like"/>
    <property type="match status" value="1"/>
</dbReference>
<proteinExistence type="predicted"/>
<dbReference type="NCBIfam" id="TIGR02436">
    <property type="entry name" value="four helix bundle protein"/>
    <property type="match status" value="1"/>
</dbReference>
<name>A0A1F4U7U9_UNCSA</name>
<dbReference type="InterPro" id="IPR012657">
    <property type="entry name" value="23S_rRNA-intervening_sequence"/>
</dbReference>
<dbReference type="InterPro" id="IPR036583">
    <property type="entry name" value="23S_rRNA_IVS_sf"/>
</dbReference>
<reference evidence="1 2" key="1">
    <citation type="journal article" date="2016" name="Nat. Commun.">
        <title>Thousands of microbial genomes shed light on interconnected biogeochemical processes in an aquifer system.</title>
        <authorList>
            <person name="Anantharaman K."/>
            <person name="Brown C.T."/>
            <person name="Hug L.A."/>
            <person name="Sharon I."/>
            <person name="Castelle C.J."/>
            <person name="Probst A.J."/>
            <person name="Thomas B.C."/>
            <person name="Singh A."/>
            <person name="Wilkins M.J."/>
            <person name="Karaoz U."/>
            <person name="Brodie E.L."/>
            <person name="Williams K.H."/>
            <person name="Hubbard S.S."/>
            <person name="Banfield J.F."/>
        </authorList>
    </citation>
    <scope>NUCLEOTIDE SEQUENCE [LARGE SCALE GENOMIC DNA]</scope>
</reference>
<evidence type="ECO:0008006" key="3">
    <source>
        <dbReference type="Google" id="ProtNLM"/>
    </source>
</evidence>
<dbReference type="PANTHER" id="PTHR38471">
    <property type="entry name" value="FOUR HELIX BUNDLE PROTEIN"/>
    <property type="match status" value="1"/>
</dbReference>